<accession>A0A2I1HZE9</accession>
<gene>
    <name evidence="1" type="ORF">CYJ22_06680</name>
</gene>
<dbReference type="Proteomes" id="UP000234198">
    <property type="component" value="Unassembled WGS sequence"/>
</dbReference>
<evidence type="ECO:0008006" key="3">
    <source>
        <dbReference type="Google" id="ProtNLM"/>
    </source>
</evidence>
<sequence>MASSRRWLALTAFVALIAGAGGVSAGILIASPPTPASLASSSAPSTIPVTTREFTDTRSLTLTIPPASPHELTSPVAGRITALQAATGTPITSGSIPCEIDGLPLLALALSTPLYQDVVDGATGPDIAALNAELARLGYGAPAESQRVTAATRAALASAMGVSDGAGGVPSRIEASHVLWIPAPTVTPSSVPVRLGDSVDTSTVLLALEDSRDALRLSVPPDAYPADHVITLGDTDYPVPADGVITDPTLTATILSSSEYATFVRSAPSGDGPVQLPVSWKLSSPITVTVVPPASVIGDATNACVFASGAPIPVSIVSSQLGRTYVLPTTPLSAVDTAVEGRSCPSN</sequence>
<dbReference type="EMBL" id="PKKM01000008">
    <property type="protein sequence ID" value="PKY64262.1"/>
    <property type="molecule type" value="Genomic_DNA"/>
</dbReference>
<evidence type="ECO:0000313" key="2">
    <source>
        <dbReference type="Proteomes" id="UP000234198"/>
    </source>
</evidence>
<proteinExistence type="predicted"/>
<organism evidence="1 2">
    <name type="scientific">Schaalia odontolytica</name>
    <dbReference type="NCBI Taxonomy" id="1660"/>
    <lineage>
        <taxon>Bacteria</taxon>
        <taxon>Bacillati</taxon>
        <taxon>Actinomycetota</taxon>
        <taxon>Actinomycetes</taxon>
        <taxon>Actinomycetales</taxon>
        <taxon>Actinomycetaceae</taxon>
        <taxon>Schaalia</taxon>
    </lineage>
</organism>
<name>A0A2I1HZE9_9ACTO</name>
<dbReference type="RefSeq" id="WP_101602018.1">
    <property type="nucleotide sequence ID" value="NZ_PKKM01000008.1"/>
</dbReference>
<dbReference type="AlphaFoldDB" id="A0A2I1HZE9"/>
<reference evidence="1 2" key="1">
    <citation type="submission" date="2017-12" db="EMBL/GenBank/DDBJ databases">
        <title>Phylogenetic diversity of female urinary microbiome.</title>
        <authorList>
            <person name="Thomas-White K."/>
            <person name="Wolfe A.J."/>
        </authorList>
    </citation>
    <scope>NUCLEOTIDE SEQUENCE [LARGE SCALE GENOMIC DNA]</scope>
    <source>
        <strain evidence="1 2">UMB0018</strain>
    </source>
</reference>
<protein>
    <recommendedName>
        <fullName evidence="3">Peptidoglycan-binding protein</fullName>
    </recommendedName>
</protein>
<comment type="caution">
    <text evidence="1">The sequence shown here is derived from an EMBL/GenBank/DDBJ whole genome shotgun (WGS) entry which is preliminary data.</text>
</comment>
<evidence type="ECO:0000313" key="1">
    <source>
        <dbReference type="EMBL" id="PKY64262.1"/>
    </source>
</evidence>